<evidence type="ECO:0000313" key="3">
    <source>
        <dbReference type="Proteomes" id="UP000790580"/>
    </source>
</evidence>
<sequence length="411" mass="46472">MSDKWTEVFGEGNINSYLQRTNTLQEMDDQIEELKNLRQRASNVFNVKLTTTDIVVSASSGVLLGLANALFKNYVPTTGKFKHKHSETRTAVDYKINKTDDLNMDGKIGDLHRQIGPGHDLFRFKEALDLMSGKTDDFNLWGGKATDFLGKLRSIGLKESHFNALGGFNIPSDPKEELLNHLLIDFFTKRSLPIPGSTYIADHSPQAAKAMLTMYREGLNLKAATGNFVGFALIQAILHGYFFLFKAIPQSSISFDNLSVASFKDLGATYKSLIQSNEFHMMMMMAHGSSFMVDTLISTNSPNFTGIFQLNYASLLQFSRHLMKYLLKNGKEYHSLIGKVKEKTVRLEEIQGVWVEQARSELKIQMSDPSFLSIFSEEEWKRSEGIVDKFVDKSKDTLSKRKELLTQLEEI</sequence>
<keyword evidence="3" id="KW-1185">Reference proteome</keyword>
<dbReference type="Proteomes" id="UP000790580">
    <property type="component" value="Unassembled WGS sequence"/>
</dbReference>
<evidence type="ECO:0000313" key="2">
    <source>
        <dbReference type="EMBL" id="MBU9721617.1"/>
    </source>
</evidence>
<protein>
    <submittedName>
        <fullName evidence="2">Uncharacterized protein</fullName>
    </submittedName>
</protein>
<feature type="coiled-coil region" evidence="1">
    <location>
        <begin position="17"/>
        <end position="44"/>
    </location>
</feature>
<gene>
    <name evidence="2" type="ORF">KS407_09180</name>
</gene>
<comment type="caution">
    <text evidence="2">The sequence shown here is derived from an EMBL/GenBank/DDBJ whole genome shotgun (WGS) entry which is preliminary data.</text>
</comment>
<dbReference type="EMBL" id="JAHQCR010000038">
    <property type="protein sequence ID" value="MBU9721617.1"/>
    <property type="molecule type" value="Genomic_DNA"/>
</dbReference>
<evidence type="ECO:0000256" key="1">
    <source>
        <dbReference type="SAM" id="Coils"/>
    </source>
</evidence>
<proteinExistence type="predicted"/>
<name>A0ABS6JWJ8_9BACI</name>
<dbReference type="RefSeq" id="WP_088074340.1">
    <property type="nucleotide sequence ID" value="NZ_JAHQCR010000038.1"/>
</dbReference>
<accession>A0ABS6JWJ8</accession>
<organism evidence="2 3">
    <name type="scientific">Evansella alkalicola</name>
    <dbReference type="NCBI Taxonomy" id="745819"/>
    <lineage>
        <taxon>Bacteria</taxon>
        <taxon>Bacillati</taxon>
        <taxon>Bacillota</taxon>
        <taxon>Bacilli</taxon>
        <taxon>Bacillales</taxon>
        <taxon>Bacillaceae</taxon>
        <taxon>Evansella</taxon>
    </lineage>
</organism>
<reference evidence="2 3" key="1">
    <citation type="submission" date="2021-06" db="EMBL/GenBank/DDBJ databases">
        <title>Bacillus sp. RD4P76, an endophyte from a halophyte.</title>
        <authorList>
            <person name="Sun J.-Q."/>
        </authorList>
    </citation>
    <scope>NUCLEOTIDE SEQUENCE [LARGE SCALE GENOMIC DNA]</scope>
    <source>
        <strain evidence="2 3">JCM 17098</strain>
    </source>
</reference>
<keyword evidence="1" id="KW-0175">Coiled coil</keyword>